<dbReference type="SUPFAM" id="SSF51658">
    <property type="entry name" value="Xylose isomerase-like"/>
    <property type="match status" value="1"/>
</dbReference>
<dbReference type="InterPro" id="IPR013022">
    <property type="entry name" value="Xyl_isomerase-like_TIM-brl"/>
</dbReference>
<keyword evidence="2" id="KW-0413">Isomerase</keyword>
<dbReference type="InterPro" id="IPR036237">
    <property type="entry name" value="Xyl_isomerase-like_sf"/>
</dbReference>
<dbReference type="Pfam" id="PF01261">
    <property type="entry name" value="AP_endonuc_2"/>
    <property type="match status" value="1"/>
</dbReference>
<dbReference type="EMBL" id="VNJI01000009">
    <property type="protein sequence ID" value="TVY10211.1"/>
    <property type="molecule type" value="Genomic_DNA"/>
</dbReference>
<dbReference type="Proteomes" id="UP000317036">
    <property type="component" value="Unassembled WGS sequence"/>
</dbReference>
<protein>
    <submittedName>
        <fullName evidence="2">Sugar phosphate isomerase/epimerase</fullName>
    </submittedName>
</protein>
<dbReference type="GO" id="GO:0016853">
    <property type="term" value="F:isomerase activity"/>
    <property type="evidence" value="ECO:0007669"/>
    <property type="project" value="UniProtKB-KW"/>
</dbReference>
<dbReference type="InterPro" id="IPR050312">
    <property type="entry name" value="IolE/XylAMocC-like"/>
</dbReference>
<organism evidence="2 3">
    <name type="scientific">Paenibacillus cremeus</name>
    <dbReference type="NCBI Taxonomy" id="2163881"/>
    <lineage>
        <taxon>Bacteria</taxon>
        <taxon>Bacillati</taxon>
        <taxon>Bacillota</taxon>
        <taxon>Bacilli</taxon>
        <taxon>Bacillales</taxon>
        <taxon>Paenibacillaceae</taxon>
        <taxon>Paenibacillus</taxon>
    </lineage>
</organism>
<keyword evidence="3" id="KW-1185">Reference proteome</keyword>
<dbReference type="AlphaFoldDB" id="A0A559KDK0"/>
<evidence type="ECO:0000313" key="3">
    <source>
        <dbReference type="Proteomes" id="UP000317036"/>
    </source>
</evidence>
<dbReference type="OrthoDB" id="3185623at2"/>
<reference evidence="2 3" key="1">
    <citation type="submission" date="2019-07" db="EMBL/GenBank/DDBJ databases">
        <authorList>
            <person name="Kim J."/>
        </authorList>
    </citation>
    <scope>NUCLEOTIDE SEQUENCE [LARGE SCALE GENOMIC DNA]</scope>
    <source>
        <strain evidence="2 3">JC52</strain>
    </source>
</reference>
<name>A0A559KDK0_9BACL</name>
<dbReference type="RefSeq" id="WP_144845726.1">
    <property type="nucleotide sequence ID" value="NZ_VNJI01000009.1"/>
</dbReference>
<comment type="caution">
    <text evidence="2">The sequence shown here is derived from an EMBL/GenBank/DDBJ whole genome shotgun (WGS) entry which is preliminary data.</text>
</comment>
<feature type="domain" description="Xylose isomerase-like TIM barrel" evidence="1">
    <location>
        <begin position="19"/>
        <end position="245"/>
    </location>
</feature>
<accession>A0A559KDK0</accession>
<dbReference type="Gene3D" id="3.20.20.150">
    <property type="entry name" value="Divalent-metal-dependent TIM barrel enzymes"/>
    <property type="match status" value="1"/>
</dbReference>
<evidence type="ECO:0000259" key="1">
    <source>
        <dbReference type="Pfam" id="PF01261"/>
    </source>
</evidence>
<gene>
    <name evidence="2" type="ORF">FPZ49_09065</name>
</gene>
<dbReference type="PANTHER" id="PTHR12110">
    <property type="entry name" value="HYDROXYPYRUVATE ISOMERASE"/>
    <property type="match status" value="1"/>
</dbReference>
<sequence>MKVAFQTLACPNWTWETIVQEAHRLGYDGIEIRGIEGEMYLPKARPFLPENVDRTMAQLQEHGLEICCLDTGCSFHAEDKFESAIKEGRETIDLAVKLGVPYIRVFGDKLPDPERKEATVAQVADGLEQLGRYAEGKGVTVLLETHGDFNRHDLISEVLGRTSSPAIGVLWDFEHPYMHGESVQDTYDHLARHIKHTHVKDARNVDGVKQLCLIGDGEVPMADIVRILQERGYTGWLSLEYEKKWVPTLEEPEVSLPAYIQYITNLLHKEERVS</sequence>
<evidence type="ECO:0000313" key="2">
    <source>
        <dbReference type="EMBL" id="TVY10211.1"/>
    </source>
</evidence>
<proteinExistence type="predicted"/>
<dbReference type="PANTHER" id="PTHR12110:SF53">
    <property type="entry name" value="BLR5974 PROTEIN"/>
    <property type="match status" value="1"/>
</dbReference>